<dbReference type="InterPro" id="IPR036866">
    <property type="entry name" value="RibonucZ/Hydroxyglut_hydro"/>
</dbReference>
<proteinExistence type="predicted"/>
<evidence type="ECO:0008006" key="3">
    <source>
        <dbReference type="Google" id="ProtNLM"/>
    </source>
</evidence>
<evidence type="ECO:0000313" key="1">
    <source>
        <dbReference type="EMBL" id="NEL54210.1"/>
    </source>
</evidence>
<evidence type="ECO:0000313" key="2">
    <source>
        <dbReference type="Proteomes" id="UP000470470"/>
    </source>
</evidence>
<dbReference type="EMBL" id="JAAGWK010000010">
    <property type="protein sequence ID" value="NEL54210.1"/>
    <property type="molecule type" value="Genomic_DNA"/>
</dbReference>
<keyword evidence="2" id="KW-1185">Reference proteome</keyword>
<protein>
    <recommendedName>
        <fullName evidence="3">Metallo-beta-lactamase domain-containing protein</fullName>
    </recommendedName>
</protein>
<reference evidence="1 2" key="1">
    <citation type="submission" date="2020-02" db="EMBL/GenBank/DDBJ databases">
        <title>The whole genome sequence of CPCC 205119.</title>
        <authorList>
            <person name="Jiang Z."/>
        </authorList>
    </citation>
    <scope>NUCLEOTIDE SEQUENCE [LARGE SCALE GENOMIC DNA]</scope>
    <source>
        <strain evidence="1 2">CPCC 205119</strain>
    </source>
</reference>
<dbReference type="Proteomes" id="UP000470470">
    <property type="component" value="Unassembled WGS sequence"/>
</dbReference>
<organism evidence="1 2">
    <name type="scientific">Goekera deserti</name>
    <dbReference type="NCBI Taxonomy" id="2497753"/>
    <lineage>
        <taxon>Bacteria</taxon>
        <taxon>Bacillati</taxon>
        <taxon>Actinomycetota</taxon>
        <taxon>Actinomycetes</taxon>
        <taxon>Geodermatophilales</taxon>
        <taxon>Geodermatophilaceae</taxon>
        <taxon>Goekera</taxon>
    </lineage>
</organism>
<sequence>MKINAYGRTLRTWSGECFRIEGAWSGVDRGSSRAVGRVVIDLGNKDDGIGARAVAPGVDVIVLTHDDDDHIGDAPNVLRTLGVDRNRQVWVPADWWYVVAAWGASTGSPACPEGPIAVTAEDIERVARHSPKKTTSVVTRDHPRLPGLERGFCSPDGHIEHHDAIAAWLTSIEDDLPDDAEDKIAVAVVEHRTRTGRSGGRQFTGTPQEVARRVMRRADIIRATMTAAARTSELRFFTVDTYAQTPDPWLTEGIPQAVTLVNAQEVIPPRACIVDPLAVLTHAVFLSAQNRRALVTFVWPDLSGANGFLCWSDSGGYNCGLRSRAPTSRTPWDKVGIMSAPHHGSRDKAHNLIWRVRLARRPSTPVLLCNNSQDTRPEYTSLPRRLRAATQHDKSCTYRLPFYVYPRIARARWASGRWVVRGVQ</sequence>
<accession>A0A7K3WEU7</accession>
<gene>
    <name evidence="1" type="ORF">G1H19_09380</name>
</gene>
<dbReference type="AlphaFoldDB" id="A0A7K3WEU7"/>
<dbReference type="Gene3D" id="3.60.15.10">
    <property type="entry name" value="Ribonuclease Z/Hydroxyacylglutathione hydrolase-like"/>
    <property type="match status" value="1"/>
</dbReference>
<dbReference type="RefSeq" id="WP_152730929.1">
    <property type="nucleotide sequence ID" value="NZ_JAABOZ010000004.1"/>
</dbReference>
<comment type="caution">
    <text evidence="1">The sequence shown here is derived from an EMBL/GenBank/DDBJ whole genome shotgun (WGS) entry which is preliminary data.</text>
</comment>
<name>A0A7K3WEU7_9ACTN</name>
<dbReference type="SUPFAM" id="SSF56281">
    <property type="entry name" value="Metallo-hydrolase/oxidoreductase"/>
    <property type="match status" value="1"/>
</dbReference>